<protein>
    <submittedName>
        <fullName evidence="1">Uncharacterized protein</fullName>
    </submittedName>
</protein>
<dbReference type="KEGG" id="vg:13996991"/>
<accession>K4I022</accession>
<organism evidence="1 2">
    <name type="scientific">Streptomyces phage R4</name>
    <dbReference type="NCBI Taxonomy" id="10732"/>
    <lineage>
        <taxon>Viruses</taxon>
        <taxon>Duplodnaviria</taxon>
        <taxon>Heunggongvirae</taxon>
        <taxon>Uroviricota</taxon>
        <taxon>Caudoviricetes</taxon>
        <taxon>Arquatrovirinae</taxon>
        <taxon>Arequatrovirus</taxon>
        <taxon>Arequatrovirus R4</taxon>
    </lineage>
</organism>
<keyword evidence="2" id="KW-1185">Reference proteome</keyword>
<proteinExistence type="predicted"/>
<dbReference type="Proteomes" id="UP000008041">
    <property type="component" value="Segment"/>
</dbReference>
<reference evidence="1 2" key="1">
    <citation type="submission" date="2012-06" db="EMBL/GenBank/DDBJ databases">
        <authorList>
            <person name="Smith M.C.M."/>
            <person name="Hendrix R."/>
            <person name="Hatfull G.F."/>
        </authorList>
    </citation>
    <scope>NUCLEOTIDE SEQUENCE [LARGE SCALE GENOMIC DNA]</scope>
</reference>
<dbReference type="EMBL" id="JX182370">
    <property type="protein sequence ID" value="AFU62137.1"/>
    <property type="molecule type" value="Genomic_DNA"/>
</dbReference>
<dbReference type="GeneID" id="13996991"/>
<evidence type="ECO:0000313" key="1">
    <source>
        <dbReference type="EMBL" id="AFU62137.1"/>
    </source>
</evidence>
<sequence>MTSVVRLLHQQGETPQGVRPGWFPVADDASLHLLQGVPMVSLDKTPLSISYGRMRSNILNGVRRNNLRALSLEFGERLYLAEVKAHEARLAAVYGK</sequence>
<name>K4I022_9CAUD</name>
<dbReference type="RefSeq" id="YP_006990198.1">
    <property type="nucleotide sequence ID" value="NC_019414.1"/>
</dbReference>
<evidence type="ECO:0000313" key="2">
    <source>
        <dbReference type="Proteomes" id="UP000008041"/>
    </source>
</evidence>
<gene>
    <name evidence="1" type="ORF">R4_81</name>
</gene>